<dbReference type="RefSeq" id="WP_216009673.1">
    <property type="nucleotide sequence ID" value="NZ_JAHKPV010000021.1"/>
</dbReference>
<protein>
    <recommendedName>
        <fullName evidence="3">DNA-binding protein</fullName>
    </recommendedName>
</protein>
<evidence type="ECO:0000313" key="1">
    <source>
        <dbReference type="EMBL" id="MBU2875935.1"/>
    </source>
</evidence>
<proteinExistence type="predicted"/>
<gene>
    <name evidence="1" type="ORF">KO508_18205</name>
</gene>
<keyword evidence="2" id="KW-1185">Reference proteome</keyword>
<name>A0ABS6AE57_9GAMM</name>
<evidence type="ECO:0000313" key="2">
    <source>
        <dbReference type="Proteomes" id="UP000753376"/>
    </source>
</evidence>
<comment type="caution">
    <text evidence="1">The sequence shown here is derived from an EMBL/GenBank/DDBJ whole genome shotgun (WGS) entry which is preliminary data.</text>
</comment>
<reference evidence="1 2" key="1">
    <citation type="submission" date="2021-05" db="EMBL/GenBank/DDBJ databases">
        <title>Draft genomes of bacteria isolated from model marine particles.</title>
        <authorList>
            <person name="Datta M.S."/>
            <person name="Schwartzman J.A."/>
            <person name="Enke T.N."/>
            <person name="Saavedra J."/>
            <person name="Cermak N."/>
            <person name="Cordero O.X."/>
        </authorList>
    </citation>
    <scope>NUCLEOTIDE SEQUENCE [LARGE SCALE GENOMIC DNA]</scope>
    <source>
        <strain evidence="1 2">D2M19</strain>
    </source>
</reference>
<sequence length="72" mass="8746">MKTMIDEQLAERIKDLNWPPLMDWHEFADWVRVDHGVVEGWIKRAYIPTYKIGRHRMVNIPRLLEQMEAEEI</sequence>
<dbReference type="Proteomes" id="UP000753376">
    <property type="component" value="Unassembled WGS sequence"/>
</dbReference>
<evidence type="ECO:0008006" key="3">
    <source>
        <dbReference type="Google" id="ProtNLM"/>
    </source>
</evidence>
<accession>A0ABS6AE57</accession>
<organism evidence="1 2">
    <name type="scientific">Marinobacter salexigens</name>
    <dbReference type="NCBI Taxonomy" id="1925763"/>
    <lineage>
        <taxon>Bacteria</taxon>
        <taxon>Pseudomonadati</taxon>
        <taxon>Pseudomonadota</taxon>
        <taxon>Gammaproteobacteria</taxon>
        <taxon>Pseudomonadales</taxon>
        <taxon>Marinobacteraceae</taxon>
        <taxon>Marinobacter</taxon>
    </lineage>
</organism>
<dbReference type="EMBL" id="JAHKPV010000021">
    <property type="protein sequence ID" value="MBU2875935.1"/>
    <property type="molecule type" value="Genomic_DNA"/>
</dbReference>